<dbReference type="Pfam" id="PF04909">
    <property type="entry name" value="Amidohydro_2"/>
    <property type="match status" value="1"/>
</dbReference>
<dbReference type="PANTHER" id="PTHR43569">
    <property type="entry name" value="AMIDOHYDROLASE"/>
    <property type="match status" value="1"/>
</dbReference>
<dbReference type="InterPro" id="IPR006680">
    <property type="entry name" value="Amidohydro-rel"/>
</dbReference>
<gene>
    <name evidence="4" type="ORF">PSALAMII_LOCUS7193</name>
</gene>
<comment type="caution">
    <text evidence="4">The sequence shown here is derived from an EMBL/GenBank/DDBJ whole genome shotgun (WGS) entry which is preliminary data.</text>
</comment>
<feature type="region of interest" description="Disordered" evidence="2">
    <location>
        <begin position="1"/>
        <end position="25"/>
    </location>
</feature>
<evidence type="ECO:0000256" key="1">
    <source>
        <dbReference type="ARBA" id="ARBA00038310"/>
    </source>
</evidence>
<proteinExistence type="inferred from homology"/>
<dbReference type="PANTHER" id="PTHR43569:SF2">
    <property type="entry name" value="AMIDOHYDROLASE-RELATED DOMAIN-CONTAINING PROTEIN"/>
    <property type="match status" value="1"/>
</dbReference>
<dbReference type="GO" id="GO:0016787">
    <property type="term" value="F:hydrolase activity"/>
    <property type="evidence" value="ECO:0007669"/>
    <property type="project" value="InterPro"/>
</dbReference>
<comment type="similarity">
    <text evidence="1">Belongs to the metallo-dependent hydrolases superfamily.</text>
</comment>
<dbReference type="AlphaFoldDB" id="A0A9W4JFC5"/>
<dbReference type="SUPFAM" id="SSF51556">
    <property type="entry name" value="Metallo-dependent hydrolases"/>
    <property type="match status" value="1"/>
</dbReference>
<name>A0A9W4JFC5_9EURO</name>
<evidence type="ECO:0000256" key="2">
    <source>
        <dbReference type="SAM" id="MobiDB-lite"/>
    </source>
</evidence>
<accession>A0A9W4JFC5</accession>
<protein>
    <recommendedName>
        <fullName evidence="3">Amidohydrolase-related domain-containing protein</fullName>
    </recommendedName>
</protein>
<dbReference type="Gene3D" id="3.20.20.140">
    <property type="entry name" value="Metal-dependent hydrolases"/>
    <property type="match status" value="1"/>
</dbReference>
<feature type="compositionally biased region" description="Polar residues" evidence="2">
    <location>
        <begin position="8"/>
        <end position="18"/>
    </location>
</feature>
<evidence type="ECO:0000313" key="4">
    <source>
        <dbReference type="EMBL" id="CAG8396256.1"/>
    </source>
</evidence>
<evidence type="ECO:0000313" key="5">
    <source>
        <dbReference type="Proteomes" id="UP001152592"/>
    </source>
</evidence>
<reference evidence="4" key="1">
    <citation type="submission" date="2021-07" db="EMBL/GenBank/DDBJ databases">
        <authorList>
            <person name="Branca A.L. A."/>
        </authorList>
    </citation>
    <scope>NUCLEOTIDE SEQUENCE</scope>
</reference>
<dbReference type="InterPro" id="IPR052350">
    <property type="entry name" value="Metallo-dep_Lactonases"/>
</dbReference>
<feature type="domain" description="Amidohydrolase-related" evidence="3">
    <location>
        <begin position="177"/>
        <end position="380"/>
    </location>
</feature>
<dbReference type="Proteomes" id="UP001152592">
    <property type="component" value="Unassembled WGS sequence"/>
</dbReference>
<dbReference type="EMBL" id="CAJVPD010000249">
    <property type="protein sequence ID" value="CAG8396256.1"/>
    <property type="molecule type" value="Genomic_DNA"/>
</dbReference>
<dbReference type="InterPro" id="IPR032466">
    <property type="entry name" value="Metal_Hydrolase"/>
</dbReference>
<sequence length="382" mass="42477">MHHHFIPTISNQYNQKTSRPIHSHCHSSTIDNLGVKKQTPTQPNMSKPQIIDSHIHLFPASHLNTLSWHSPSNPLGAQHSVNEYRQANNSQVRGFIFLETDRISSLTPPNWTHALDEVSFLARIAQGTPVPGEGHNPQDKDLCLGIIPWAPVPSGTDELARYLDLVRERSGQSWGAVRGVRYLIQDKAAGTMLEEGFLEALRYLGKQGLTFDLGVDARSGGLGQLREAVRMMERVNEGDGVTIIINHMCKPNLRLSGGELRSHPEFLEWKDLIGKMAHAPKTYMKLSGAFSELLPLGEEVDIANIVESVRPWADVVFDTFGAERVMFGSDWPVCNVGGGGNDVSWSKWRSVVEELLKQRELSGEQKRGVWGDVALRAYGIVI</sequence>
<dbReference type="OrthoDB" id="7464126at2759"/>
<evidence type="ECO:0000259" key="3">
    <source>
        <dbReference type="Pfam" id="PF04909"/>
    </source>
</evidence>
<organism evidence="4 5">
    <name type="scientific">Penicillium salamii</name>
    <dbReference type="NCBI Taxonomy" id="1612424"/>
    <lineage>
        <taxon>Eukaryota</taxon>
        <taxon>Fungi</taxon>
        <taxon>Dikarya</taxon>
        <taxon>Ascomycota</taxon>
        <taxon>Pezizomycotina</taxon>
        <taxon>Eurotiomycetes</taxon>
        <taxon>Eurotiomycetidae</taxon>
        <taxon>Eurotiales</taxon>
        <taxon>Aspergillaceae</taxon>
        <taxon>Penicillium</taxon>
    </lineage>
</organism>